<protein>
    <submittedName>
        <fullName evidence="1">Uncharacterized protein</fullName>
    </submittedName>
</protein>
<dbReference type="EMBL" id="AZGD01000087">
    <property type="protein sequence ID" value="KRM19203.1"/>
    <property type="molecule type" value="Genomic_DNA"/>
</dbReference>
<keyword evidence="2" id="KW-1185">Reference proteome</keyword>
<gene>
    <name evidence="1" type="ORF">FC40_GL000503</name>
</gene>
<evidence type="ECO:0000313" key="2">
    <source>
        <dbReference type="Proteomes" id="UP000051054"/>
    </source>
</evidence>
<dbReference type="Proteomes" id="UP000051054">
    <property type="component" value="Unassembled WGS sequence"/>
</dbReference>
<evidence type="ECO:0000313" key="1">
    <source>
        <dbReference type="EMBL" id="KRM19203.1"/>
    </source>
</evidence>
<dbReference type="eggNOG" id="ENOG5030BK6">
    <property type="taxonomic scope" value="Bacteria"/>
</dbReference>
<organism evidence="1 2">
    <name type="scientific">Ligilactobacillus hayakitensis DSM 18933 = JCM 14209</name>
    <dbReference type="NCBI Taxonomy" id="1423755"/>
    <lineage>
        <taxon>Bacteria</taxon>
        <taxon>Bacillati</taxon>
        <taxon>Bacillota</taxon>
        <taxon>Bacilli</taxon>
        <taxon>Lactobacillales</taxon>
        <taxon>Lactobacillaceae</taxon>
        <taxon>Ligilactobacillus</taxon>
    </lineage>
</organism>
<reference evidence="1 2" key="1">
    <citation type="journal article" date="2015" name="Genome Announc.">
        <title>Expanding the biotechnology potential of lactobacilli through comparative genomics of 213 strains and associated genera.</title>
        <authorList>
            <person name="Sun Z."/>
            <person name="Harris H.M."/>
            <person name="McCann A."/>
            <person name="Guo C."/>
            <person name="Argimon S."/>
            <person name="Zhang W."/>
            <person name="Yang X."/>
            <person name="Jeffery I.B."/>
            <person name="Cooney J.C."/>
            <person name="Kagawa T.F."/>
            <person name="Liu W."/>
            <person name="Song Y."/>
            <person name="Salvetti E."/>
            <person name="Wrobel A."/>
            <person name="Rasinkangas P."/>
            <person name="Parkhill J."/>
            <person name="Rea M.C."/>
            <person name="O'Sullivan O."/>
            <person name="Ritari J."/>
            <person name="Douillard F.P."/>
            <person name="Paul Ross R."/>
            <person name="Yang R."/>
            <person name="Briner A.E."/>
            <person name="Felis G.E."/>
            <person name="de Vos W.M."/>
            <person name="Barrangou R."/>
            <person name="Klaenhammer T.R."/>
            <person name="Caufield P.W."/>
            <person name="Cui Y."/>
            <person name="Zhang H."/>
            <person name="O'Toole P.W."/>
        </authorList>
    </citation>
    <scope>NUCLEOTIDE SEQUENCE [LARGE SCALE GENOMIC DNA]</scope>
    <source>
        <strain evidence="1 2">DSM 18933</strain>
    </source>
</reference>
<dbReference type="RefSeq" id="WP_225349681.1">
    <property type="nucleotide sequence ID" value="NZ_AZGD01000087.1"/>
</dbReference>
<comment type="caution">
    <text evidence="1">The sequence shown here is derived from an EMBL/GenBank/DDBJ whole genome shotgun (WGS) entry which is preliminary data.</text>
</comment>
<proteinExistence type="predicted"/>
<accession>A0A0R1WW55</accession>
<name>A0A0R1WW55_9LACO</name>
<sequence>MEERNKNKKYRINSVEYAGTITSGIIKGSYTFWEQASIKDFVGKWECFDFDKTDAYVYIDDIEKELVPPELTDSDRKRFLEYINKYIEKMN</sequence>
<dbReference type="AlphaFoldDB" id="A0A0R1WW55"/>